<dbReference type="Proteomes" id="UP000748991">
    <property type="component" value="Unassembled WGS sequence"/>
</dbReference>
<sequence>MSDEANQAVNQLLQSSMTMIQIVARLVELQRQHSLMNKRMAMEEMKYQYFMRGLNQEKNLEKEVDKEKDMGRDKKKENGKEAFIENPNYLEDHDRESIKNLKNAEEIYERDKDKGFTKAELNRSKDFSNDVAKVFANHTKDYQEVEKKISTIDDEIMNIFDEANGDLSPEQEDKAYELYNQKVEIAGKSLDKLDDVTKDLNKVFKEYEGDFLNKESLEAVRSFEDTKKDLRAVKRLVRDKQVDKTLGEDRNKLSKEYKSLNLSRDLSKLDKKELESLKDDINKWKESKNKLMDNDNIYLEKEFIHFHNDKYNELSDLTDVLNKTENFLTNKLSDIDNLLVKEKNIDNIEKSTKDINVER</sequence>
<accession>A0A943Y0H7</accession>
<evidence type="ECO:0000313" key="1">
    <source>
        <dbReference type="EMBL" id="MBS6535398.1"/>
    </source>
</evidence>
<protein>
    <submittedName>
        <fullName evidence="1">Uncharacterized protein</fullName>
    </submittedName>
</protein>
<proteinExistence type="predicted"/>
<dbReference type="EMBL" id="JAGZZP010000010">
    <property type="protein sequence ID" value="MBS6535398.1"/>
    <property type="molecule type" value="Genomic_DNA"/>
</dbReference>
<dbReference type="AlphaFoldDB" id="A0A943Y0H7"/>
<organism evidence="1 2">
    <name type="scientific">Peptoniphilus harei</name>
    <dbReference type="NCBI Taxonomy" id="54005"/>
    <lineage>
        <taxon>Bacteria</taxon>
        <taxon>Bacillati</taxon>
        <taxon>Bacillota</taxon>
        <taxon>Tissierellia</taxon>
        <taxon>Tissierellales</taxon>
        <taxon>Peptoniphilaceae</taxon>
        <taxon>Peptoniphilus</taxon>
    </lineage>
</organism>
<dbReference type="RefSeq" id="WP_278637987.1">
    <property type="nucleotide sequence ID" value="NZ_JAGZZP010000010.1"/>
</dbReference>
<gene>
    <name evidence="1" type="ORF">KH327_06160</name>
</gene>
<reference evidence="1" key="1">
    <citation type="submission" date="2021-02" db="EMBL/GenBank/DDBJ databases">
        <title>Infant gut strain persistence is associated with maternal origin, phylogeny, and functional potential including surface adhesion and iron acquisition.</title>
        <authorList>
            <person name="Lou Y.C."/>
        </authorList>
    </citation>
    <scope>NUCLEOTIDE SEQUENCE</scope>
    <source>
        <strain evidence="1">L3_060_052G1_dasL3_060_052G1_concoct_1</strain>
    </source>
</reference>
<comment type="caution">
    <text evidence="1">The sequence shown here is derived from an EMBL/GenBank/DDBJ whole genome shotgun (WGS) entry which is preliminary data.</text>
</comment>
<name>A0A943Y0H7_9FIRM</name>
<evidence type="ECO:0000313" key="2">
    <source>
        <dbReference type="Proteomes" id="UP000748991"/>
    </source>
</evidence>